<organism evidence="4 5">
    <name type="scientific">Microlunatus kandeliicorticis</name>
    <dbReference type="NCBI Taxonomy" id="1759536"/>
    <lineage>
        <taxon>Bacteria</taxon>
        <taxon>Bacillati</taxon>
        <taxon>Actinomycetota</taxon>
        <taxon>Actinomycetes</taxon>
        <taxon>Propionibacteriales</taxon>
        <taxon>Propionibacteriaceae</taxon>
        <taxon>Microlunatus</taxon>
    </lineage>
</organism>
<evidence type="ECO:0000256" key="1">
    <source>
        <dbReference type="ARBA" id="ARBA00023172"/>
    </source>
</evidence>
<dbReference type="InterPro" id="IPR011010">
    <property type="entry name" value="DNA_brk_join_enz"/>
</dbReference>
<dbReference type="Gene3D" id="1.10.443.10">
    <property type="entry name" value="Intergrase catalytic core"/>
    <property type="match status" value="1"/>
</dbReference>
<evidence type="ECO:0000313" key="5">
    <source>
        <dbReference type="Proteomes" id="UP000523079"/>
    </source>
</evidence>
<dbReference type="SUPFAM" id="SSF56349">
    <property type="entry name" value="DNA breaking-rejoining enzymes"/>
    <property type="match status" value="1"/>
</dbReference>
<dbReference type="InterPro" id="IPR050090">
    <property type="entry name" value="Tyrosine_recombinase_XerCD"/>
</dbReference>
<dbReference type="Proteomes" id="UP000523079">
    <property type="component" value="Unassembled WGS sequence"/>
</dbReference>
<evidence type="ECO:0000259" key="3">
    <source>
        <dbReference type="PROSITE" id="PS51898"/>
    </source>
</evidence>
<dbReference type="PROSITE" id="PS51898">
    <property type="entry name" value="TYR_RECOMBINASE"/>
    <property type="match status" value="1"/>
</dbReference>
<name>A0A7W3IPF8_9ACTN</name>
<proteinExistence type="predicted"/>
<dbReference type="RefSeq" id="WP_182558424.1">
    <property type="nucleotide sequence ID" value="NZ_JACGWT010000001.1"/>
</dbReference>
<sequence>MAELSYDARVQNLEKRKTAEGKISSFRVCWRVDRQLHRRSFGTRTQADAFRAELIAVARRGEAFRVDTGEPAAWQRPGQKITWFAFAESYAASKWSRASPNHRRGIAESLTDATEALITKSDGPDREQLRAAMRWAFSTALAKPEADPDRQTAHALAWLRRNTSRMDAIGDRAAGAKLVREVLVRLSQTKSGGSAAPSTATRKRAVIYNALDHACETGVIAVNPLTYVKWTRPRSVSSVDPRIVVNAEQARRFLTAVDQHSDRGARLAAFFGCMYYAGMRPEEAAELRMSNLSRLPGANSNRWGEIQLTHSVPRSGSRWTESGRPREQAPLKHRASGDSRSVPMHPELAEMLRRHLDRFGYSADGHLFVGMHGGAVTDRTYLRIFHEARAAAFTPEEADSPLMGVPYSLRHAAVSTWLKATGDPAQVAAWAGHSVMVLLRVYAKCVDGTQSASLQKILDATT</sequence>
<feature type="region of interest" description="Disordered" evidence="2">
    <location>
        <begin position="314"/>
        <end position="342"/>
    </location>
</feature>
<dbReference type="InterPro" id="IPR013762">
    <property type="entry name" value="Integrase-like_cat_sf"/>
</dbReference>
<dbReference type="PANTHER" id="PTHR30349:SF64">
    <property type="entry name" value="PROPHAGE INTEGRASE INTD-RELATED"/>
    <property type="match status" value="1"/>
</dbReference>
<evidence type="ECO:0000313" key="4">
    <source>
        <dbReference type="EMBL" id="MBA8792834.1"/>
    </source>
</evidence>
<dbReference type="GO" id="GO:0015074">
    <property type="term" value="P:DNA integration"/>
    <property type="evidence" value="ECO:0007669"/>
    <property type="project" value="InterPro"/>
</dbReference>
<dbReference type="GO" id="GO:0003677">
    <property type="term" value="F:DNA binding"/>
    <property type="evidence" value="ECO:0007669"/>
    <property type="project" value="InterPro"/>
</dbReference>
<keyword evidence="1" id="KW-0233">DNA recombination</keyword>
<feature type="domain" description="Tyr recombinase" evidence="3">
    <location>
        <begin position="239"/>
        <end position="459"/>
    </location>
</feature>
<gene>
    <name evidence="4" type="ORF">FHX74_000428</name>
</gene>
<comment type="caution">
    <text evidence="4">The sequence shown here is derived from an EMBL/GenBank/DDBJ whole genome shotgun (WGS) entry which is preliminary data.</text>
</comment>
<dbReference type="AlphaFoldDB" id="A0A7W3IPF8"/>
<dbReference type="GO" id="GO:0006310">
    <property type="term" value="P:DNA recombination"/>
    <property type="evidence" value="ECO:0007669"/>
    <property type="project" value="UniProtKB-KW"/>
</dbReference>
<accession>A0A7W3IPF8</accession>
<dbReference type="PANTHER" id="PTHR30349">
    <property type="entry name" value="PHAGE INTEGRASE-RELATED"/>
    <property type="match status" value="1"/>
</dbReference>
<dbReference type="InterPro" id="IPR002104">
    <property type="entry name" value="Integrase_catalytic"/>
</dbReference>
<keyword evidence="5" id="KW-1185">Reference proteome</keyword>
<protein>
    <submittedName>
        <fullName evidence="4">Integrase</fullName>
    </submittedName>
</protein>
<dbReference type="EMBL" id="JACGWT010000001">
    <property type="protein sequence ID" value="MBA8792834.1"/>
    <property type="molecule type" value="Genomic_DNA"/>
</dbReference>
<reference evidence="4 5" key="1">
    <citation type="submission" date="2020-07" db="EMBL/GenBank/DDBJ databases">
        <title>Sequencing the genomes of 1000 actinobacteria strains.</title>
        <authorList>
            <person name="Klenk H.-P."/>
        </authorList>
    </citation>
    <scope>NUCLEOTIDE SEQUENCE [LARGE SCALE GENOMIC DNA]</scope>
    <source>
        <strain evidence="4 5">DSM 100723</strain>
    </source>
</reference>
<feature type="compositionally biased region" description="Basic and acidic residues" evidence="2">
    <location>
        <begin position="321"/>
        <end position="330"/>
    </location>
</feature>
<evidence type="ECO:0000256" key="2">
    <source>
        <dbReference type="SAM" id="MobiDB-lite"/>
    </source>
</evidence>